<keyword evidence="3" id="KW-0413">Isomerase</keyword>
<dbReference type="PANTHER" id="PTHR21568:SF0">
    <property type="entry name" value="TRNA PSEUDOURIDINE SYNTHASE PUS10"/>
    <property type="match status" value="1"/>
</dbReference>
<comment type="caution">
    <text evidence="5">The sequence shown here is derived from an EMBL/GenBank/DDBJ whole genome shotgun (WGS) entry which is preliminary data.</text>
</comment>
<dbReference type="InterPro" id="IPR039894">
    <property type="entry name" value="Pus10-like"/>
</dbReference>
<dbReference type="GO" id="GO:0031119">
    <property type="term" value="P:tRNA pseudouridine synthesis"/>
    <property type="evidence" value="ECO:0007669"/>
    <property type="project" value="TreeGrafter"/>
</dbReference>
<dbReference type="Gene3D" id="3.30.70.3190">
    <property type="match status" value="1"/>
</dbReference>
<dbReference type="EMBL" id="LUCM01002886">
    <property type="protein sequence ID" value="KAA0196626.1"/>
    <property type="molecule type" value="Genomic_DNA"/>
</dbReference>
<gene>
    <name evidence="5" type="ORF">FBUS_09545</name>
</gene>
<organism evidence="5 6">
    <name type="scientific">Fasciolopsis buskii</name>
    <dbReference type="NCBI Taxonomy" id="27845"/>
    <lineage>
        <taxon>Eukaryota</taxon>
        <taxon>Metazoa</taxon>
        <taxon>Spiralia</taxon>
        <taxon>Lophotrochozoa</taxon>
        <taxon>Platyhelminthes</taxon>
        <taxon>Trematoda</taxon>
        <taxon>Digenea</taxon>
        <taxon>Plagiorchiida</taxon>
        <taxon>Echinostomata</taxon>
        <taxon>Echinostomatoidea</taxon>
        <taxon>Fasciolidae</taxon>
        <taxon>Fasciolopsis</taxon>
    </lineage>
</organism>
<evidence type="ECO:0000313" key="5">
    <source>
        <dbReference type="EMBL" id="KAA0196626.1"/>
    </source>
</evidence>
<evidence type="ECO:0000256" key="3">
    <source>
        <dbReference type="ARBA" id="ARBA00023235"/>
    </source>
</evidence>
<dbReference type="Proteomes" id="UP000728185">
    <property type="component" value="Unassembled WGS sequence"/>
</dbReference>
<feature type="domain" description="Pus10-like C-terminal" evidence="4">
    <location>
        <begin position="74"/>
        <end position="179"/>
    </location>
</feature>
<accession>A0A8E0VMN1</accession>
<keyword evidence="6" id="KW-1185">Reference proteome</keyword>
<dbReference type="PANTHER" id="PTHR21568">
    <property type="entry name" value="TRNA PSEUDOURIDINE SYNTHASE PUS10"/>
    <property type="match status" value="1"/>
</dbReference>
<dbReference type="OrthoDB" id="271937at2759"/>
<evidence type="ECO:0000256" key="2">
    <source>
        <dbReference type="ARBA" id="ARBA00022694"/>
    </source>
</evidence>
<evidence type="ECO:0000259" key="4">
    <source>
        <dbReference type="Pfam" id="PF21238"/>
    </source>
</evidence>
<evidence type="ECO:0000256" key="1">
    <source>
        <dbReference type="ARBA" id="ARBA00012787"/>
    </source>
</evidence>
<name>A0A8E0VMN1_9TREM</name>
<dbReference type="GO" id="GO:0160148">
    <property type="term" value="F:tRNA pseudouridine(55) synthase activity"/>
    <property type="evidence" value="ECO:0007669"/>
    <property type="project" value="UniProtKB-EC"/>
</dbReference>
<reference evidence="5" key="1">
    <citation type="submission" date="2019-05" db="EMBL/GenBank/DDBJ databases">
        <title>Annotation for the trematode Fasciolopsis buski.</title>
        <authorList>
            <person name="Choi Y.-J."/>
        </authorList>
    </citation>
    <scope>NUCLEOTIDE SEQUENCE</scope>
    <source>
        <strain evidence="5">HT</strain>
        <tissue evidence="5">Whole worm</tissue>
    </source>
</reference>
<protein>
    <recommendedName>
        <fullName evidence="1">tRNA pseudouridine(55) synthase</fullName>
        <ecNumber evidence="1">5.4.99.25</ecNumber>
    </recommendedName>
</protein>
<sequence length="201" mass="22430">MKSGESLRDKHYRALCWCPLGGLTTELIIRLHQKCSALTDVPQPTNGAALVWPPERCANQSSVDTPYPRIQFGPIVTCQPTPIRVLHRRALLDRCRTIKSIELASFEAALAKPDMDLEDYKSWAQLYPTNELFILHVHGTAGAYVKEFVHGDLGRCYPSLSSLIGRQLDLLALDVCAVDLDWPPRLSDPKPLQTFAEQPGP</sequence>
<dbReference type="AlphaFoldDB" id="A0A8E0VMN1"/>
<proteinExistence type="predicted"/>
<dbReference type="EC" id="5.4.99.25" evidence="1"/>
<dbReference type="InterPro" id="IPR048741">
    <property type="entry name" value="Pus10-like_C"/>
</dbReference>
<keyword evidence="2" id="KW-0819">tRNA processing</keyword>
<dbReference type="Pfam" id="PF21238">
    <property type="entry name" value="Pus10_C"/>
    <property type="match status" value="1"/>
</dbReference>
<evidence type="ECO:0000313" key="6">
    <source>
        <dbReference type="Proteomes" id="UP000728185"/>
    </source>
</evidence>